<dbReference type="Gene3D" id="1.10.510.10">
    <property type="entry name" value="Transferase(Phosphotransferase) domain 1"/>
    <property type="match status" value="2"/>
</dbReference>
<evidence type="ECO:0000313" key="10">
    <source>
        <dbReference type="Proteomes" id="UP000054560"/>
    </source>
</evidence>
<dbReference type="PANTHER" id="PTHR24347">
    <property type="entry name" value="SERINE/THREONINE-PROTEIN KINASE"/>
    <property type="match status" value="1"/>
</dbReference>
<dbReference type="GeneID" id="25901096"/>
<evidence type="ECO:0000259" key="7">
    <source>
        <dbReference type="PROSITE" id="PS50011"/>
    </source>
</evidence>
<protein>
    <submittedName>
        <fullName evidence="9">Serine/threonine protein kinase</fullName>
    </submittedName>
</protein>
<dbReference type="SMART" id="SM00233">
    <property type="entry name" value="PH"/>
    <property type="match status" value="1"/>
</dbReference>
<dbReference type="SUPFAM" id="SSF50729">
    <property type="entry name" value="PH domain-like"/>
    <property type="match status" value="1"/>
</dbReference>
<dbReference type="EMBL" id="KQ241616">
    <property type="protein sequence ID" value="KNC87263.1"/>
    <property type="molecule type" value="Genomic_DNA"/>
</dbReference>
<dbReference type="PROSITE" id="PS50011">
    <property type="entry name" value="PROTEIN_KINASE_DOM"/>
    <property type="match status" value="1"/>
</dbReference>
<evidence type="ECO:0000259" key="6">
    <source>
        <dbReference type="PROSITE" id="PS50003"/>
    </source>
</evidence>
<dbReference type="SUPFAM" id="SSF47473">
    <property type="entry name" value="EF-hand"/>
    <property type="match status" value="1"/>
</dbReference>
<keyword evidence="10" id="KW-1185">Reference proteome</keyword>
<dbReference type="InterPro" id="IPR011993">
    <property type="entry name" value="PH-like_dom_sf"/>
</dbReference>
<dbReference type="Pfam" id="PF00069">
    <property type="entry name" value="Pkinase"/>
    <property type="match status" value="1"/>
</dbReference>
<evidence type="ECO:0000256" key="4">
    <source>
        <dbReference type="PROSITE-ProRule" id="PRU10141"/>
    </source>
</evidence>
<dbReference type="InterPro" id="IPR000719">
    <property type="entry name" value="Prot_kinase_dom"/>
</dbReference>
<keyword evidence="1 4" id="KW-0547">Nucleotide-binding</keyword>
<dbReference type="SMART" id="SM00220">
    <property type="entry name" value="S_TKc"/>
    <property type="match status" value="1"/>
</dbReference>
<dbReference type="Pfam" id="PF00169">
    <property type="entry name" value="PH"/>
    <property type="match status" value="1"/>
</dbReference>
<dbReference type="PROSITE" id="PS50222">
    <property type="entry name" value="EF_HAND_2"/>
    <property type="match status" value="2"/>
</dbReference>
<dbReference type="GO" id="GO:0005509">
    <property type="term" value="F:calcium ion binding"/>
    <property type="evidence" value="ECO:0007669"/>
    <property type="project" value="InterPro"/>
</dbReference>
<keyword evidence="9" id="KW-0418">Kinase</keyword>
<dbReference type="Gene3D" id="3.30.200.20">
    <property type="entry name" value="Phosphorylase Kinase, domain 1"/>
    <property type="match status" value="1"/>
</dbReference>
<dbReference type="InterPro" id="IPR018247">
    <property type="entry name" value="EF_Hand_1_Ca_BS"/>
</dbReference>
<dbReference type="InterPro" id="IPR017441">
    <property type="entry name" value="Protein_kinase_ATP_BS"/>
</dbReference>
<dbReference type="InterPro" id="IPR011009">
    <property type="entry name" value="Kinase-like_dom_sf"/>
</dbReference>
<dbReference type="PROSITE" id="PS00108">
    <property type="entry name" value="PROTEIN_KINASE_ST"/>
    <property type="match status" value="1"/>
</dbReference>
<dbReference type="STRING" id="667725.A0A0L0GG51"/>
<dbReference type="GO" id="GO:0004674">
    <property type="term" value="F:protein serine/threonine kinase activity"/>
    <property type="evidence" value="ECO:0007669"/>
    <property type="project" value="UniProtKB-KW"/>
</dbReference>
<keyword evidence="9" id="KW-0808">Transferase</keyword>
<name>A0A0L0GG51_9EUKA</name>
<evidence type="ECO:0000256" key="3">
    <source>
        <dbReference type="ARBA" id="ARBA00022840"/>
    </source>
</evidence>
<feature type="binding site" evidence="4">
    <location>
        <position position="549"/>
    </location>
    <ligand>
        <name>ATP</name>
        <dbReference type="ChEBI" id="CHEBI:30616"/>
    </ligand>
</feature>
<dbReference type="OrthoDB" id="407410at2759"/>
<dbReference type="PROSITE" id="PS50003">
    <property type="entry name" value="PH_DOMAIN"/>
    <property type="match status" value="1"/>
</dbReference>
<dbReference type="SMART" id="SM00054">
    <property type="entry name" value="EFh"/>
    <property type="match status" value="2"/>
</dbReference>
<dbReference type="Gene3D" id="1.10.238.10">
    <property type="entry name" value="EF-hand"/>
    <property type="match status" value="1"/>
</dbReference>
<feature type="domain" description="PH" evidence="6">
    <location>
        <begin position="398"/>
        <end position="507"/>
    </location>
</feature>
<dbReference type="PROSITE" id="PS00018">
    <property type="entry name" value="EF_HAND_1"/>
    <property type="match status" value="1"/>
</dbReference>
<evidence type="ECO:0000256" key="2">
    <source>
        <dbReference type="ARBA" id="ARBA00022837"/>
    </source>
</evidence>
<dbReference type="Gene3D" id="2.30.29.30">
    <property type="entry name" value="Pleckstrin-homology domain (PH domain)/Phosphotyrosine-binding domain (PTB)"/>
    <property type="match status" value="1"/>
</dbReference>
<evidence type="ECO:0000256" key="1">
    <source>
        <dbReference type="ARBA" id="ARBA00022741"/>
    </source>
</evidence>
<organism evidence="9 10">
    <name type="scientific">Sphaeroforma arctica JP610</name>
    <dbReference type="NCBI Taxonomy" id="667725"/>
    <lineage>
        <taxon>Eukaryota</taxon>
        <taxon>Ichthyosporea</taxon>
        <taxon>Ichthyophonida</taxon>
        <taxon>Sphaeroforma</taxon>
    </lineage>
</organism>
<reference evidence="9 10" key="1">
    <citation type="submission" date="2011-02" db="EMBL/GenBank/DDBJ databases">
        <title>The Genome Sequence of Sphaeroforma arctica JP610.</title>
        <authorList>
            <consortium name="The Broad Institute Genome Sequencing Platform"/>
            <person name="Russ C."/>
            <person name="Cuomo C."/>
            <person name="Young S.K."/>
            <person name="Zeng Q."/>
            <person name="Gargeya S."/>
            <person name="Alvarado L."/>
            <person name="Berlin A."/>
            <person name="Chapman S.B."/>
            <person name="Chen Z."/>
            <person name="Freedman E."/>
            <person name="Gellesch M."/>
            <person name="Goldberg J."/>
            <person name="Griggs A."/>
            <person name="Gujja S."/>
            <person name="Heilman E."/>
            <person name="Heiman D."/>
            <person name="Howarth C."/>
            <person name="Mehta T."/>
            <person name="Neiman D."/>
            <person name="Pearson M."/>
            <person name="Roberts A."/>
            <person name="Saif S."/>
            <person name="Shea T."/>
            <person name="Shenoy N."/>
            <person name="Sisk P."/>
            <person name="Stolte C."/>
            <person name="Sykes S."/>
            <person name="White J."/>
            <person name="Yandava C."/>
            <person name="Burger G."/>
            <person name="Gray M.W."/>
            <person name="Holland P.W.H."/>
            <person name="King N."/>
            <person name="Lang F.B.F."/>
            <person name="Roger A.J."/>
            <person name="Ruiz-Trillo I."/>
            <person name="Haas B."/>
            <person name="Nusbaum C."/>
            <person name="Birren B."/>
        </authorList>
    </citation>
    <scope>NUCLEOTIDE SEQUENCE [LARGE SCALE GENOMIC DNA]</scope>
    <source>
        <strain evidence="9 10">JP610</strain>
    </source>
</reference>
<dbReference type="InterPro" id="IPR001849">
    <property type="entry name" value="PH_domain"/>
</dbReference>
<gene>
    <name evidence="9" type="ORF">SARC_00592</name>
</gene>
<feature type="region of interest" description="Disordered" evidence="5">
    <location>
        <begin position="180"/>
        <end position="232"/>
    </location>
</feature>
<dbReference type="SUPFAM" id="SSF56112">
    <property type="entry name" value="Protein kinase-like (PK-like)"/>
    <property type="match status" value="1"/>
</dbReference>
<dbReference type="eggNOG" id="KOG0588">
    <property type="taxonomic scope" value="Eukaryota"/>
</dbReference>
<evidence type="ECO:0000313" key="9">
    <source>
        <dbReference type="EMBL" id="KNC87263.1"/>
    </source>
</evidence>
<dbReference type="AlphaFoldDB" id="A0A0L0GG51"/>
<dbReference type="Proteomes" id="UP000054560">
    <property type="component" value="Unassembled WGS sequence"/>
</dbReference>
<evidence type="ECO:0000259" key="8">
    <source>
        <dbReference type="PROSITE" id="PS50222"/>
    </source>
</evidence>
<dbReference type="GO" id="GO:0005524">
    <property type="term" value="F:ATP binding"/>
    <property type="evidence" value="ECO:0007669"/>
    <property type="project" value="UniProtKB-UniRule"/>
</dbReference>
<feature type="domain" description="Protein kinase" evidence="7">
    <location>
        <begin position="520"/>
        <end position="746"/>
    </location>
</feature>
<feature type="domain" description="EF-hand" evidence="8">
    <location>
        <begin position="339"/>
        <end position="374"/>
    </location>
</feature>
<evidence type="ECO:0000256" key="5">
    <source>
        <dbReference type="SAM" id="MobiDB-lite"/>
    </source>
</evidence>
<keyword evidence="2" id="KW-0106">Calcium</keyword>
<dbReference type="InterPro" id="IPR008271">
    <property type="entry name" value="Ser/Thr_kinase_AS"/>
</dbReference>
<feature type="compositionally biased region" description="Polar residues" evidence="5">
    <location>
        <begin position="180"/>
        <end position="192"/>
    </location>
</feature>
<dbReference type="RefSeq" id="XP_014161165.1">
    <property type="nucleotide sequence ID" value="XM_014305690.1"/>
</dbReference>
<dbReference type="PROSITE" id="PS00107">
    <property type="entry name" value="PROTEIN_KINASE_ATP"/>
    <property type="match status" value="1"/>
</dbReference>
<feature type="region of interest" description="Disordered" evidence="5">
    <location>
        <begin position="776"/>
        <end position="802"/>
    </location>
</feature>
<sequence>MLAERLFVAFDSKKNGVIDIDEFLTGVAVVLAGTPEEKADFIYTMFNLDADEGVSREELNTMLNSVMHSAAEVVAAIDGSPSNSVDASINGSVADNSGKDVTNSFISKQKSMGPMVSRQMSNITVGSPLFGKPLRRQQSNISVECSTSSPTRAPMVDILATTTDMESSKSFEHKMNQAVSPGISQRDSTTHGPSVPVDITGRTVSSVSSSAPSNGISPKAKPGAKKNSLTVSGSIASSGSAEFAVDNSEFATDLSLKHRSISHEISMPSSVPMQVGNGTVGSEKGSVVSVKNLTEVQRSDISSPLMTRRANMRVKGSGGNVTISASQKGLENLTTVGELVKEMVDQAFAKCDVSRTGKLNHKEFKNWLANNESVLDSIFSAECFSKHRFLGRKMPVDREVKAGYLYKATTHPVKPYKKRWYKVTRQFLYYFEKKNDRTPSGAIYLPGAYIAVYDAWKDSKDSQRHGAKGKRYGFSVTSNHNTHVLYCDPDIINEAQIWVDTINKNNDLSDIKDWYLFNTDGNVDKLGSGGFSHVYRAVFKNSGERVAVKMIDKRPLDPVEREGMLAEVAILKLTNHINVVGLFEVYDTKSHMYLVMEECEGGELLKYCKDGPLPVRTYVCILHQMFEGLRYLHEIGIVHRDIKPSNLLVTSSDLANADLKIVDFGFSKFVRPSERLNDTVGTLKYNAPEIINTDVAYGKPVDMWFDEENREYRALPDEAKSLIRSCLRVSAKTRPTAEEVLRGDFFKLYEEDLMQMNLGHELSTLGVGGIKPIAENDSVAEDTTPETNDSIADGEETSAKKR</sequence>
<keyword evidence="9" id="KW-0723">Serine/threonine-protein kinase</keyword>
<dbReference type="InterPro" id="IPR002048">
    <property type="entry name" value="EF_hand_dom"/>
</dbReference>
<feature type="domain" description="EF-hand" evidence="8">
    <location>
        <begin position="1"/>
        <end position="33"/>
    </location>
</feature>
<proteinExistence type="predicted"/>
<dbReference type="InterPro" id="IPR011992">
    <property type="entry name" value="EF-hand-dom_pair"/>
</dbReference>
<accession>A0A0L0GG51</accession>
<keyword evidence="3 4" id="KW-0067">ATP-binding</keyword>